<dbReference type="InterPro" id="IPR007492">
    <property type="entry name" value="LytTR_DNA-bd_dom"/>
</dbReference>
<dbReference type="PANTHER" id="PTHR48111">
    <property type="entry name" value="REGULATOR OF RPOS"/>
    <property type="match status" value="1"/>
</dbReference>
<dbReference type="GO" id="GO:0005829">
    <property type="term" value="C:cytosol"/>
    <property type="evidence" value="ECO:0007669"/>
    <property type="project" value="TreeGrafter"/>
</dbReference>
<name>A0A1H2T4T6_9FLAO</name>
<accession>A0A1H2T4T6</accession>
<evidence type="ECO:0000256" key="1">
    <source>
        <dbReference type="ARBA" id="ARBA00023125"/>
    </source>
</evidence>
<dbReference type="GO" id="GO:0006355">
    <property type="term" value="P:regulation of DNA-templated transcription"/>
    <property type="evidence" value="ECO:0007669"/>
    <property type="project" value="TreeGrafter"/>
</dbReference>
<protein>
    <submittedName>
        <fullName evidence="5">Two component transcriptional regulator, LytTR family</fullName>
    </submittedName>
</protein>
<gene>
    <name evidence="5" type="ORF">SAMN05444411_101621</name>
</gene>
<evidence type="ECO:0000256" key="2">
    <source>
        <dbReference type="PROSITE-ProRule" id="PRU00169"/>
    </source>
</evidence>
<evidence type="ECO:0000313" key="6">
    <source>
        <dbReference type="Proteomes" id="UP000199595"/>
    </source>
</evidence>
<dbReference type="EMBL" id="FNNJ01000001">
    <property type="protein sequence ID" value="SDW38830.1"/>
    <property type="molecule type" value="Genomic_DNA"/>
</dbReference>
<dbReference type="InterPro" id="IPR039420">
    <property type="entry name" value="WalR-like"/>
</dbReference>
<dbReference type="PANTHER" id="PTHR48111:SF17">
    <property type="entry name" value="TRANSCRIPTIONAL REGULATORY PROTEIN YPDB"/>
    <property type="match status" value="1"/>
</dbReference>
<reference evidence="6" key="1">
    <citation type="submission" date="2016-10" db="EMBL/GenBank/DDBJ databases">
        <authorList>
            <person name="Varghese N."/>
            <person name="Submissions S."/>
        </authorList>
    </citation>
    <scope>NUCLEOTIDE SEQUENCE [LARGE SCALE GENOMIC DNA]</scope>
    <source>
        <strain evidence="6">DSM 24956</strain>
    </source>
</reference>
<dbReference type="GO" id="GO:0000156">
    <property type="term" value="F:phosphorelay response regulator activity"/>
    <property type="evidence" value="ECO:0007669"/>
    <property type="project" value="TreeGrafter"/>
</dbReference>
<feature type="modified residue" description="4-aspartylphosphate" evidence="2">
    <location>
        <position position="54"/>
    </location>
</feature>
<dbReference type="Proteomes" id="UP000199595">
    <property type="component" value="Unassembled WGS sequence"/>
</dbReference>
<dbReference type="SUPFAM" id="SSF52172">
    <property type="entry name" value="CheY-like"/>
    <property type="match status" value="1"/>
</dbReference>
<dbReference type="FunFam" id="3.40.50.2300:FF:000051">
    <property type="entry name" value="Two-component response regulator yehT"/>
    <property type="match status" value="1"/>
</dbReference>
<dbReference type="PROSITE" id="PS50930">
    <property type="entry name" value="HTH_LYTTR"/>
    <property type="match status" value="1"/>
</dbReference>
<dbReference type="Gene3D" id="3.40.50.2300">
    <property type="match status" value="1"/>
</dbReference>
<proteinExistence type="predicted"/>
<dbReference type="Pfam" id="PF00072">
    <property type="entry name" value="Response_reg"/>
    <property type="match status" value="1"/>
</dbReference>
<dbReference type="GO" id="GO:0032993">
    <property type="term" value="C:protein-DNA complex"/>
    <property type="evidence" value="ECO:0007669"/>
    <property type="project" value="TreeGrafter"/>
</dbReference>
<dbReference type="Gene3D" id="2.40.50.1020">
    <property type="entry name" value="LytTr DNA-binding domain"/>
    <property type="match status" value="1"/>
</dbReference>
<dbReference type="RefSeq" id="WP_317040114.1">
    <property type="nucleotide sequence ID" value="NZ_FNNJ01000001.1"/>
</dbReference>
<keyword evidence="2" id="KW-0597">Phosphoprotein</keyword>
<keyword evidence="1" id="KW-0238">DNA-binding</keyword>
<feature type="domain" description="Response regulatory" evidence="3">
    <location>
        <begin position="3"/>
        <end position="114"/>
    </location>
</feature>
<sequence length="239" mass="27725">MMKCLIIDDEPLAIELLEDFVSKVSFLELVKSCSSAFEAMEAIQTEKIDLIFSDIEMPDFTGIEFIKSLEQKPLIIFTTAYSHYAVEGFNLNAVDYLVKPIPFHRFIKAVNRAQELFNLKLEQEETVVAIPEVVKPKVDFIFVKSEYENVKVNLSKVKYIEGLKDYIKIYTDKPNPILTLNSLKAFEDKLPTNFVRVHRSFIVSLDYIDSVQRNRIVIEKVRVPIGQNYKDEFLKRIES</sequence>
<dbReference type="Pfam" id="PF04397">
    <property type="entry name" value="LytTR"/>
    <property type="match status" value="1"/>
</dbReference>
<dbReference type="PROSITE" id="PS50110">
    <property type="entry name" value="RESPONSE_REGULATORY"/>
    <property type="match status" value="1"/>
</dbReference>
<evidence type="ECO:0000313" key="5">
    <source>
        <dbReference type="EMBL" id="SDW38830.1"/>
    </source>
</evidence>
<dbReference type="STRING" id="762486.SAMN05444411_101621"/>
<keyword evidence="6" id="KW-1185">Reference proteome</keyword>
<dbReference type="SMART" id="SM00850">
    <property type="entry name" value="LytTR"/>
    <property type="match status" value="1"/>
</dbReference>
<dbReference type="AlphaFoldDB" id="A0A1H2T4T6"/>
<feature type="domain" description="HTH LytTR-type" evidence="4">
    <location>
        <begin position="141"/>
        <end position="213"/>
    </location>
</feature>
<dbReference type="InterPro" id="IPR011006">
    <property type="entry name" value="CheY-like_superfamily"/>
</dbReference>
<dbReference type="SMART" id="SM00448">
    <property type="entry name" value="REC"/>
    <property type="match status" value="1"/>
</dbReference>
<organism evidence="5 6">
    <name type="scientific">Lutibacter oricola</name>
    <dbReference type="NCBI Taxonomy" id="762486"/>
    <lineage>
        <taxon>Bacteria</taxon>
        <taxon>Pseudomonadati</taxon>
        <taxon>Bacteroidota</taxon>
        <taxon>Flavobacteriia</taxon>
        <taxon>Flavobacteriales</taxon>
        <taxon>Flavobacteriaceae</taxon>
        <taxon>Lutibacter</taxon>
    </lineage>
</organism>
<dbReference type="InterPro" id="IPR001789">
    <property type="entry name" value="Sig_transdc_resp-reg_receiver"/>
</dbReference>
<evidence type="ECO:0000259" key="4">
    <source>
        <dbReference type="PROSITE" id="PS50930"/>
    </source>
</evidence>
<evidence type="ECO:0000259" key="3">
    <source>
        <dbReference type="PROSITE" id="PS50110"/>
    </source>
</evidence>
<dbReference type="GO" id="GO:0000976">
    <property type="term" value="F:transcription cis-regulatory region binding"/>
    <property type="evidence" value="ECO:0007669"/>
    <property type="project" value="TreeGrafter"/>
</dbReference>